<dbReference type="PANTHER" id="PTHR33133">
    <property type="entry name" value="OS08G0107100 PROTEIN-RELATED"/>
    <property type="match status" value="1"/>
</dbReference>
<protein>
    <submittedName>
        <fullName evidence="2">Uncharacterized protein</fullName>
    </submittedName>
</protein>
<feature type="transmembrane region" description="Helical" evidence="1">
    <location>
        <begin position="232"/>
        <end position="252"/>
    </location>
</feature>
<evidence type="ECO:0000256" key="1">
    <source>
        <dbReference type="SAM" id="Phobius"/>
    </source>
</evidence>
<keyword evidence="1" id="KW-0812">Transmembrane</keyword>
<accession>A0AA38G8K2</accession>
<evidence type="ECO:0000313" key="2">
    <source>
        <dbReference type="EMBL" id="KAH9317308.1"/>
    </source>
</evidence>
<keyword evidence="1" id="KW-1133">Transmembrane helix</keyword>
<feature type="non-terminal residue" evidence="2">
    <location>
        <position position="315"/>
    </location>
</feature>
<dbReference type="OMA" id="ASHASQW"/>
<keyword evidence="3" id="KW-1185">Reference proteome</keyword>
<feature type="transmembrane region" description="Helical" evidence="1">
    <location>
        <begin position="141"/>
        <end position="169"/>
    </location>
</feature>
<feature type="transmembrane region" description="Helical" evidence="1">
    <location>
        <begin position="181"/>
        <end position="211"/>
    </location>
</feature>
<feature type="transmembrane region" description="Helical" evidence="1">
    <location>
        <begin position="272"/>
        <end position="292"/>
    </location>
</feature>
<reference evidence="2 3" key="1">
    <citation type="journal article" date="2021" name="Nat. Plants">
        <title>The Taxus genome provides insights into paclitaxel biosynthesis.</title>
        <authorList>
            <person name="Xiong X."/>
            <person name="Gou J."/>
            <person name="Liao Q."/>
            <person name="Li Y."/>
            <person name="Zhou Q."/>
            <person name="Bi G."/>
            <person name="Li C."/>
            <person name="Du R."/>
            <person name="Wang X."/>
            <person name="Sun T."/>
            <person name="Guo L."/>
            <person name="Liang H."/>
            <person name="Lu P."/>
            <person name="Wu Y."/>
            <person name="Zhang Z."/>
            <person name="Ro D.K."/>
            <person name="Shang Y."/>
            <person name="Huang S."/>
            <person name="Yan J."/>
        </authorList>
    </citation>
    <scope>NUCLEOTIDE SEQUENCE [LARGE SCALE GENOMIC DNA]</scope>
    <source>
        <strain evidence="2">Ta-2019</strain>
    </source>
</reference>
<dbReference type="Proteomes" id="UP000824469">
    <property type="component" value="Unassembled WGS sequence"/>
</dbReference>
<name>A0AA38G8K2_TAXCH</name>
<gene>
    <name evidence="2" type="ORF">KI387_019077</name>
</gene>
<feature type="transmembrane region" description="Helical" evidence="1">
    <location>
        <begin position="30"/>
        <end position="52"/>
    </location>
</feature>
<comment type="caution">
    <text evidence="2">The sequence shown here is derived from an EMBL/GenBank/DDBJ whole genome shotgun (WGS) entry which is preliminary data.</text>
</comment>
<dbReference type="EMBL" id="JAHRHJ020000004">
    <property type="protein sequence ID" value="KAH9317308.1"/>
    <property type="molecule type" value="Genomic_DNA"/>
</dbReference>
<dbReference type="AlphaFoldDB" id="A0AA38G8K2"/>
<dbReference type="PANTHER" id="PTHR33133:SF24">
    <property type="entry name" value="OS01G0800300 PROTEIN"/>
    <property type="match status" value="1"/>
</dbReference>
<organism evidence="2 3">
    <name type="scientific">Taxus chinensis</name>
    <name type="common">Chinese yew</name>
    <name type="synonym">Taxus wallichiana var. chinensis</name>
    <dbReference type="NCBI Taxonomy" id="29808"/>
    <lineage>
        <taxon>Eukaryota</taxon>
        <taxon>Viridiplantae</taxon>
        <taxon>Streptophyta</taxon>
        <taxon>Embryophyta</taxon>
        <taxon>Tracheophyta</taxon>
        <taxon>Spermatophyta</taxon>
        <taxon>Pinopsida</taxon>
        <taxon>Pinidae</taxon>
        <taxon>Conifers II</taxon>
        <taxon>Cupressales</taxon>
        <taxon>Taxaceae</taxon>
        <taxon>Taxus</taxon>
    </lineage>
</organism>
<feature type="transmembrane region" description="Helical" evidence="1">
    <location>
        <begin position="99"/>
        <end position="120"/>
    </location>
</feature>
<keyword evidence="1" id="KW-0472">Membrane</keyword>
<proteinExistence type="predicted"/>
<evidence type="ECO:0000313" key="3">
    <source>
        <dbReference type="Proteomes" id="UP000824469"/>
    </source>
</evidence>
<sequence>MERDLDELQLLDAFGIVAEAFKILRSATKLLAAITVTLLLPLSFPILVQSLFSQPLLNKIAMNKLLLGIEAGNSAQEKTLHNLHSEEAKLFLIVPVYKIITMAFSLMATSAVVYTVASIYTSSEVSYTRIMSVVPRVWKRLMVTFLWYFIIVFVYYVAVLCALMLLILLSGVLRLKSGTLFLGAFVFAIVAFSIHVYISMVWQVASAVSVVEESYGLAAMKRSRDLIKGKRDTALTLNILYGVVVGVIAGFLSYQVSGGRGQVMSVEGIVGVLLQCFVDLIALLTHSVFYFVSKSCHREAIDNSALSNHLDGYRG</sequence>